<dbReference type="SMR" id="B4G2X3"/>
<dbReference type="PANTHER" id="PTHR46453:SF5">
    <property type="entry name" value="PROTEIN KINASE C-BINDING PROTEIN 1 ISOFORM X1"/>
    <property type="match status" value="1"/>
</dbReference>
<dbReference type="GO" id="GO:0140006">
    <property type="term" value="F:histone H3 reader activity"/>
    <property type="evidence" value="ECO:0007669"/>
    <property type="project" value="UniProtKB-ARBA"/>
</dbReference>
<evidence type="ECO:0000256" key="13">
    <source>
        <dbReference type="SAM" id="Coils"/>
    </source>
</evidence>
<reference evidence="18 19" key="1">
    <citation type="journal article" date="2007" name="Nature">
        <title>Evolution of genes and genomes on the Drosophila phylogeny.</title>
        <authorList>
            <consortium name="Drosophila 12 Genomes Consortium"/>
            <person name="Clark A.G."/>
            <person name="Eisen M.B."/>
            <person name="Smith D.R."/>
            <person name="Bergman C.M."/>
            <person name="Oliver B."/>
            <person name="Markow T.A."/>
            <person name="Kaufman T.C."/>
            <person name="Kellis M."/>
            <person name="Gelbart W."/>
            <person name="Iyer V.N."/>
            <person name="Pollard D.A."/>
            <person name="Sackton T.B."/>
            <person name="Larracuente A.M."/>
            <person name="Singh N.D."/>
            <person name="Abad J.P."/>
            <person name="Abt D.N."/>
            <person name="Adryan B."/>
            <person name="Aguade M."/>
            <person name="Akashi H."/>
            <person name="Anderson W.W."/>
            <person name="Aquadro C.F."/>
            <person name="Ardell D.H."/>
            <person name="Arguello R."/>
            <person name="Artieri C.G."/>
            <person name="Barbash D.A."/>
            <person name="Barker D."/>
            <person name="Barsanti P."/>
            <person name="Batterham P."/>
            <person name="Batzoglou S."/>
            <person name="Begun D."/>
            <person name="Bhutkar A."/>
            <person name="Blanco E."/>
            <person name="Bosak S.A."/>
            <person name="Bradley R.K."/>
            <person name="Brand A.D."/>
            <person name="Brent M.R."/>
            <person name="Brooks A.N."/>
            <person name="Brown R.H."/>
            <person name="Butlin R.K."/>
            <person name="Caggese C."/>
            <person name="Calvi B.R."/>
            <person name="Bernardo de Carvalho A."/>
            <person name="Caspi A."/>
            <person name="Castrezana S."/>
            <person name="Celniker S.E."/>
            <person name="Chang J.L."/>
            <person name="Chapple C."/>
            <person name="Chatterji S."/>
            <person name="Chinwalla A."/>
            <person name="Civetta A."/>
            <person name="Clifton S.W."/>
            <person name="Comeron J.M."/>
            <person name="Costello J.C."/>
            <person name="Coyne J.A."/>
            <person name="Daub J."/>
            <person name="David R.G."/>
            <person name="Delcher A.L."/>
            <person name="Delehaunty K."/>
            <person name="Do C.B."/>
            <person name="Ebling H."/>
            <person name="Edwards K."/>
            <person name="Eickbush T."/>
            <person name="Evans J.D."/>
            <person name="Filipski A."/>
            <person name="Findeiss S."/>
            <person name="Freyhult E."/>
            <person name="Fulton L."/>
            <person name="Fulton R."/>
            <person name="Garcia A.C."/>
            <person name="Gardiner A."/>
            <person name="Garfield D.A."/>
            <person name="Garvin B.E."/>
            <person name="Gibson G."/>
            <person name="Gilbert D."/>
            <person name="Gnerre S."/>
            <person name="Godfrey J."/>
            <person name="Good R."/>
            <person name="Gotea V."/>
            <person name="Gravely B."/>
            <person name="Greenberg A.J."/>
            <person name="Griffiths-Jones S."/>
            <person name="Gross S."/>
            <person name="Guigo R."/>
            <person name="Gustafson E.A."/>
            <person name="Haerty W."/>
            <person name="Hahn M.W."/>
            <person name="Halligan D.L."/>
            <person name="Halpern A.L."/>
            <person name="Halter G.M."/>
            <person name="Han M.V."/>
            <person name="Heger A."/>
            <person name="Hillier L."/>
            <person name="Hinrichs A.S."/>
            <person name="Holmes I."/>
            <person name="Hoskins R.A."/>
            <person name="Hubisz M.J."/>
            <person name="Hultmark D."/>
            <person name="Huntley M.A."/>
            <person name="Jaffe D.B."/>
            <person name="Jagadeeshan S."/>
            <person name="Jeck W.R."/>
            <person name="Johnson J."/>
            <person name="Jones C.D."/>
            <person name="Jordan W.C."/>
            <person name="Karpen G.H."/>
            <person name="Kataoka E."/>
            <person name="Keightley P.D."/>
            <person name="Kheradpour P."/>
            <person name="Kirkness E.F."/>
            <person name="Koerich L.B."/>
            <person name="Kristiansen K."/>
            <person name="Kudrna D."/>
            <person name="Kulathinal R.J."/>
            <person name="Kumar S."/>
            <person name="Kwok R."/>
            <person name="Lander E."/>
            <person name="Langley C.H."/>
            <person name="Lapoint R."/>
            <person name="Lazzaro B.P."/>
            <person name="Lee S.J."/>
            <person name="Levesque L."/>
            <person name="Li R."/>
            <person name="Lin C.F."/>
            <person name="Lin M.F."/>
            <person name="Lindblad-Toh K."/>
            <person name="Llopart A."/>
            <person name="Long M."/>
            <person name="Low L."/>
            <person name="Lozovsky E."/>
            <person name="Lu J."/>
            <person name="Luo M."/>
            <person name="Machado C.A."/>
            <person name="Makalowski W."/>
            <person name="Marzo M."/>
            <person name="Matsuda M."/>
            <person name="Matzkin L."/>
            <person name="McAllister B."/>
            <person name="McBride C.S."/>
            <person name="McKernan B."/>
            <person name="McKernan K."/>
            <person name="Mendez-Lago M."/>
            <person name="Minx P."/>
            <person name="Mollenhauer M.U."/>
            <person name="Montooth K."/>
            <person name="Mount S.M."/>
            <person name="Mu X."/>
            <person name="Myers E."/>
            <person name="Negre B."/>
            <person name="Newfeld S."/>
            <person name="Nielsen R."/>
            <person name="Noor M.A."/>
            <person name="O'Grady P."/>
            <person name="Pachter L."/>
            <person name="Papaceit M."/>
            <person name="Parisi M.J."/>
            <person name="Parisi M."/>
            <person name="Parts L."/>
            <person name="Pedersen J.S."/>
            <person name="Pesole G."/>
            <person name="Phillippy A.M."/>
            <person name="Ponting C.P."/>
            <person name="Pop M."/>
            <person name="Porcelli D."/>
            <person name="Powell J.R."/>
            <person name="Prohaska S."/>
            <person name="Pruitt K."/>
            <person name="Puig M."/>
            <person name="Quesneville H."/>
            <person name="Ram K.R."/>
            <person name="Rand D."/>
            <person name="Rasmussen M.D."/>
            <person name="Reed L.K."/>
            <person name="Reenan R."/>
            <person name="Reily A."/>
            <person name="Remington K.A."/>
            <person name="Rieger T.T."/>
            <person name="Ritchie M.G."/>
            <person name="Robin C."/>
            <person name="Rogers Y.H."/>
            <person name="Rohde C."/>
            <person name="Rozas J."/>
            <person name="Rubenfield M.J."/>
            <person name="Ruiz A."/>
            <person name="Russo S."/>
            <person name="Salzberg S.L."/>
            <person name="Sanchez-Gracia A."/>
            <person name="Saranga D.J."/>
            <person name="Sato H."/>
            <person name="Schaeffer S.W."/>
            <person name="Schatz M.C."/>
            <person name="Schlenke T."/>
            <person name="Schwartz R."/>
            <person name="Segarra C."/>
            <person name="Singh R.S."/>
            <person name="Sirot L."/>
            <person name="Sirota M."/>
            <person name="Sisneros N.B."/>
            <person name="Smith C.D."/>
            <person name="Smith T.F."/>
            <person name="Spieth J."/>
            <person name="Stage D.E."/>
            <person name="Stark A."/>
            <person name="Stephan W."/>
            <person name="Strausberg R.L."/>
            <person name="Strempel S."/>
            <person name="Sturgill D."/>
            <person name="Sutton G."/>
            <person name="Sutton G.G."/>
            <person name="Tao W."/>
            <person name="Teichmann S."/>
            <person name="Tobari Y.N."/>
            <person name="Tomimura Y."/>
            <person name="Tsolas J.M."/>
            <person name="Valente V.L."/>
            <person name="Venter E."/>
            <person name="Venter J.C."/>
            <person name="Vicario S."/>
            <person name="Vieira F.G."/>
            <person name="Vilella A.J."/>
            <person name="Villasante A."/>
            <person name="Walenz B."/>
            <person name="Wang J."/>
            <person name="Wasserman M."/>
            <person name="Watts T."/>
            <person name="Wilson D."/>
            <person name="Wilson R.K."/>
            <person name="Wing R.A."/>
            <person name="Wolfner M.F."/>
            <person name="Wong A."/>
            <person name="Wong G.K."/>
            <person name="Wu C.I."/>
            <person name="Wu G."/>
            <person name="Yamamoto D."/>
            <person name="Yang H.P."/>
            <person name="Yang S.P."/>
            <person name="Yorke J.A."/>
            <person name="Yoshida K."/>
            <person name="Zdobnov E."/>
            <person name="Zhang P."/>
            <person name="Zhang Y."/>
            <person name="Zimin A.V."/>
            <person name="Baldwin J."/>
            <person name="Abdouelleil A."/>
            <person name="Abdulkadir J."/>
            <person name="Abebe A."/>
            <person name="Abera B."/>
            <person name="Abreu J."/>
            <person name="Acer S.C."/>
            <person name="Aftuck L."/>
            <person name="Alexander A."/>
            <person name="An P."/>
            <person name="Anderson E."/>
            <person name="Anderson S."/>
            <person name="Arachi H."/>
            <person name="Azer M."/>
            <person name="Bachantsang P."/>
            <person name="Barry A."/>
            <person name="Bayul T."/>
            <person name="Berlin A."/>
            <person name="Bessette D."/>
            <person name="Bloom T."/>
            <person name="Blye J."/>
            <person name="Boguslavskiy L."/>
            <person name="Bonnet C."/>
            <person name="Boukhgalter B."/>
            <person name="Bourzgui I."/>
            <person name="Brown A."/>
            <person name="Cahill P."/>
            <person name="Channer S."/>
            <person name="Cheshatsang Y."/>
            <person name="Chuda L."/>
            <person name="Citroen M."/>
            <person name="Collymore A."/>
            <person name="Cooke P."/>
            <person name="Costello M."/>
            <person name="D'Aco K."/>
            <person name="Daza R."/>
            <person name="De Haan G."/>
            <person name="DeGray S."/>
            <person name="DeMaso C."/>
            <person name="Dhargay N."/>
            <person name="Dooley K."/>
            <person name="Dooley E."/>
            <person name="Doricent M."/>
            <person name="Dorje P."/>
            <person name="Dorjee K."/>
            <person name="Dupes A."/>
            <person name="Elong R."/>
            <person name="Falk J."/>
            <person name="Farina A."/>
            <person name="Faro S."/>
            <person name="Ferguson D."/>
            <person name="Fisher S."/>
            <person name="Foley C.D."/>
            <person name="Franke A."/>
            <person name="Friedrich D."/>
            <person name="Gadbois L."/>
            <person name="Gearin G."/>
            <person name="Gearin C.R."/>
            <person name="Giannoukos G."/>
            <person name="Goode T."/>
            <person name="Graham J."/>
            <person name="Grandbois E."/>
            <person name="Grewal S."/>
            <person name="Gyaltsen K."/>
            <person name="Hafez N."/>
            <person name="Hagos B."/>
            <person name="Hall J."/>
            <person name="Henson C."/>
            <person name="Hollinger A."/>
            <person name="Honan T."/>
            <person name="Huard M.D."/>
            <person name="Hughes L."/>
            <person name="Hurhula B."/>
            <person name="Husby M.E."/>
            <person name="Kamat A."/>
            <person name="Kanga B."/>
            <person name="Kashin S."/>
            <person name="Khazanovich D."/>
            <person name="Kisner P."/>
            <person name="Lance K."/>
            <person name="Lara M."/>
            <person name="Lee W."/>
            <person name="Lennon N."/>
            <person name="Letendre F."/>
            <person name="LeVine R."/>
            <person name="Lipovsky A."/>
            <person name="Liu X."/>
            <person name="Liu J."/>
            <person name="Liu S."/>
            <person name="Lokyitsang T."/>
            <person name="Lokyitsang Y."/>
            <person name="Lubonja R."/>
            <person name="Lui A."/>
            <person name="MacDonald P."/>
            <person name="Magnisalis V."/>
            <person name="Maru K."/>
            <person name="Matthews C."/>
            <person name="McCusker W."/>
            <person name="McDonough S."/>
            <person name="Mehta T."/>
            <person name="Meldrim J."/>
            <person name="Meneus L."/>
            <person name="Mihai O."/>
            <person name="Mihalev A."/>
            <person name="Mihova T."/>
            <person name="Mittelman R."/>
            <person name="Mlenga V."/>
            <person name="Montmayeur A."/>
            <person name="Mulrain L."/>
            <person name="Navidi A."/>
            <person name="Naylor J."/>
            <person name="Negash T."/>
            <person name="Nguyen T."/>
            <person name="Nguyen N."/>
            <person name="Nicol R."/>
            <person name="Norbu C."/>
            <person name="Norbu N."/>
            <person name="Novod N."/>
            <person name="O'Neill B."/>
            <person name="Osman S."/>
            <person name="Markiewicz E."/>
            <person name="Oyono O.L."/>
            <person name="Patti C."/>
            <person name="Phunkhang P."/>
            <person name="Pierre F."/>
            <person name="Priest M."/>
            <person name="Raghuraman S."/>
            <person name="Rege F."/>
            <person name="Reyes R."/>
            <person name="Rise C."/>
            <person name="Rogov P."/>
            <person name="Ross K."/>
            <person name="Ryan E."/>
            <person name="Settipalli S."/>
            <person name="Shea T."/>
            <person name="Sherpa N."/>
            <person name="Shi L."/>
            <person name="Shih D."/>
            <person name="Sparrow T."/>
            <person name="Spaulding J."/>
            <person name="Stalker J."/>
            <person name="Stange-Thomann N."/>
            <person name="Stavropoulos S."/>
            <person name="Stone C."/>
            <person name="Strader C."/>
            <person name="Tesfaye S."/>
            <person name="Thomson T."/>
            <person name="Thoulutsang Y."/>
            <person name="Thoulutsang D."/>
            <person name="Topham K."/>
            <person name="Topping I."/>
            <person name="Tsamla T."/>
            <person name="Vassiliev H."/>
            <person name="Vo A."/>
            <person name="Wangchuk T."/>
            <person name="Wangdi T."/>
            <person name="Weiand M."/>
            <person name="Wilkinson J."/>
            <person name="Wilson A."/>
            <person name="Yadav S."/>
            <person name="Young G."/>
            <person name="Yu Q."/>
            <person name="Zembek L."/>
            <person name="Zhong D."/>
            <person name="Zimmer A."/>
            <person name="Zwirko Z."/>
            <person name="Jaffe D.B."/>
            <person name="Alvarez P."/>
            <person name="Brockman W."/>
            <person name="Butler J."/>
            <person name="Chin C."/>
            <person name="Gnerre S."/>
            <person name="Grabherr M."/>
            <person name="Kleber M."/>
            <person name="Mauceli E."/>
            <person name="MacCallum I."/>
        </authorList>
    </citation>
    <scope>NUCLEOTIDE SEQUENCE [LARGE SCALE GENOMIC DNA]</scope>
    <source>
        <strain evidence="19">MSH-3 / Tucson 14011-0111.49</strain>
    </source>
</reference>
<accession>B4G2X3</accession>
<dbReference type="InterPro" id="IPR002893">
    <property type="entry name" value="Znf_MYND"/>
</dbReference>
<organism evidence="19">
    <name type="scientific">Drosophila persimilis</name>
    <name type="common">Fruit fly</name>
    <dbReference type="NCBI Taxonomy" id="7234"/>
    <lineage>
        <taxon>Eukaryota</taxon>
        <taxon>Metazoa</taxon>
        <taxon>Ecdysozoa</taxon>
        <taxon>Arthropoda</taxon>
        <taxon>Hexapoda</taxon>
        <taxon>Insecta</taxon>
        <taxon>Pterygota</taxon>
        <taxon>Neoptera</taxon>
        <taxon>Endopterygota</taxon>
        <taxon>Diptera</taxon>
        <taxon>Brachycera</taxon>
        <taxon>Muscomorpha</taxon>
        <taxon>Ephydroidea</taxon>
        <taxon>Drosophilidae</taxon>
        <taxon>Drosophila</taxon>
        <taxon>Sophophora</taxon>
    </lineage>
</organism>
<keyword evidence="5 12" id="KW-0863">Zinc-finger</keyword>
<feature type="region of interest" description="Disordered" evidence="14">
    <location>
        <begin position="1577"/>
        <end position="1598"/>
    </location>
</feature>
<feature type="region of interest" description="Disordered" evidence="14">
    <location>
        <begin position="137"/>
        <end position="204"/>
    </location>
</feature>
<feature type="region of interest" description="Disordered" evidence="14">
    <location>
        <begin position="697"/>
        <end position="737"/>
    </location>
</feature>
<dbReference type="PhylomeDB" id="B4G2X3"/>
<feature type="domain" description="MYND-type" evidence="17">
    <location>
        <begin position="1469"/>
        <end position="1503"/>
    </location>
</feature>
<dbReference type="InterPro" id="IPR057053">
    <property type="entry name" value="MYND_ZMYND11_ZMYD8"/>
</dbReference>
<feature type="compositionally biased region" description="Low complexity" evidence="14">
    <location>
        <begin position="1038"/>
        <end position="1048"/>
    </location>
</feature>
<feature type="compositionally biased region" description="Basic and acidic residues" evidence="14">
    <location>
        <begin position="991"/>
        <end position="1000"/>
    </location>
</feature>
<keyword evidence="4" id="KW-0479">Metal-binding</keyword>
<dbReference type="eggNOG" id="KOG3612">
    <property type="taxonomic scope" value="Eukaryota"/>
</dbReference>
<dbReference type="GO" id="GO:0005634">
    <property type="term" value="C:nucleus"/>
    <property type="evidence" value="ECO:0007669"/>
    <property type="project" value="UniProtKB-SubCell"/>
</dbReference>
<feature type="region of interest" description="Disordered" evidence="14">
    <location>
        <begin position="891"/>
        <end position="945"/>
    </location>
</feature>
<dbReference type="InterPro" id="IPR001965">
    <property type="entry name" value="Znf_PHD"/>
</dbReference>
<dbReference type="CDD" id="cd15538">
    <property type="entry name" value="PHD_PRKCBP1"/>
    <property type="match status" value="1"/>
</dbReference>
<dbReference type="GO" id="GO:0003714">
    <property type="term" value="F:transcription corepressor activity"/>
    <property type="evidence" value="ECO:0007669"/>
    <property type="project" value="TreeGrafter"/>
</dbReference>
<evidence type="ECO:0000256" key="11">
    <source>
        <dbReference type="ARBA" id="ARBA00023242"/>
    </source>
</evidence>
<dbReference type="InterPro" id="IPR011011">
    <property type="entry name" value="Znf_FYVE_PHD"/>
</dbReference>
<dbReference type="PROSITE" id="PS50865">
    <property type="entry name" value="ZF_MYND_2"/>
    <property type="match status" value="1"/>
</dbReference>
<evidence type="ECO:0000256" key="2">
    <source>
        <dbReference type="ARBA" id="ARBA00004286"/>
    </source>
</evidence>
<evidence type="ECO:0000313" key="19">
    <source>
        <dbReference type="Proteomes" id="UP000008744"/>
    </source>
</evidence>
<feature type="compositionally biased region" description="Pro residues" evidence="14">
    <location>
        <begin position="716"/>
        <end position="725"/>
    </location>
</feature>
<keyword evidence="8" id="KW-0805">Transcription regulation</keyword>
<feature type="compositionally biased region" description="Polar residues" evidence="14">
    <location>
        <begin position="239"/>
        <end position="266"/>
    </location>
</feature>
<dbReference type="PROSITE" id="PS50812">
    <property type="entry name" value="PWWP"/>
    <property type="match status" value="1"/>
</dbReference>
<feature type="region of interest" description="Disordered" evidence="14">
    <location>
        <begin position="232"/>
        <end position="277"/>
    </location>
</feature>
<dbReference type="PROSITE" id="PS01360">
    <property type="entry name" value="ZF_MYND_1"/>
    <property type="match status" value="1"/>
</dbReference>
<dbReference type="STRING" id="7234.B4G2X3"/>
<gene>
    <name evidence="18" type="primary">Dper\GL23991</name>
    <name evidence="18" type="ORF">Dper_GL23991</name>
</gene>
<dbReference type="SMART" id="SM00249">
    <property type="entry name" value="PHD"/>
    <property type="match status" value="1"/>
</dbReference>
<proteinExistence type="predicted"/>
<evidence type="ECO:0000256" key="6">
    <source>
        <dbReference type="ARBA" id="ARBA00022833"/>
    </source>
</evidence>
<dbReference type="CDD" id="cd20160">
    <property type="entry name" value="PWWP_PRKCBP1"/>
    <property type="match status" value="1"/>
</dbReference>
<dbReference type="SUPFAM" id="SSF47370">
    <property type="entry name" value="Bromodomain"/>
    <property type="match status" value="1"/>
</dbReference>
<dbReference type="Gene3D" id="1.20.920.10">
    <property type="entry name" value="Bromodomain-like"/>
    <property type="match status" value="1"/>
</dbReference>
<dbReference type="OrthoDB" id="298344at2759"/>
<dbReference type="HOGENOM" id="CLU_002625_0_0_1"/>
<evidence type="ECO:0000256" key="3">
    <source>
        <dbReference type="ARBA" id="ARBA00022454"/>
    </source>
</evidence>
<dbReference type="PROSITE" id="PS50016">
    <property type="entry name" value="ZF_PHD_2"/>
    <property type="match status" value="1"/>
</dbReference>
<feature type="compositionally biased region" description="Polar residues" evidence="14">
    <location>
        <begin position="975"/>
        <end position="986"/>
    </location>
</feature>
<keyword evidence="6" id="KW-0862">Zinc</keyword>
<dbReference type="Proteomes" id="UP000008744">
    <property type="component" value="Unassembled WGS sequence"/>
</dbReference>
<evidence type="ECO:0000256" key="14">
    <source>
        <dbReference type="SAM" id="MobiDB-lite"/>
    </source>
</evidence>
<evidence type="ECO:0000259" key="17">
    <source>
        <dbReference type="PROSITE" id="PS50865"/>
    </source>
</evidence>
<feature type="compositionally biased region" description="Low complexity" evidence="14">
    <location>
        <begin position="56"/>
        <end position="75"/>
    </location>
</feature>
<evidence type="ECO:0000313" key="18">
    <source>
        <dbReference type="EMBL" id="EDW24168.1"/>
    </source>
</evidence>
<feature type="compositionally biased region" description="Basic residues" evidence="14">
    <location>
        <begin position="179"/>
        <end position="193"/>
    </location>
</feature>
<keyword evidence="3" id="KW-0158">Chromosome</keyword>
<dbReference type="SMART" id="SM00293">
    <property type="entry name" value="PWWP"/>
    <property type="match status" value="1"/>
</dbReference>
<feature type="compositionally biased region" description="Low complexity" evidence="14">
    <location>
        <begin position="1162"/>
        <end position="1173"/>
    </location>
</feature>
<feature type="domain" description="PHD-type" evidence="15">
    <location>
        <begin position="368"/>
        <end position="414"/>
    </location>
</feature>
<feature type="compositionally biased region" description="Low complexity" evidence="14">
    <location>
        <begin position="726"/>
        <end position="735"/>
    </location>
</feature>
<feature type="compositionally biased region" description="Low complexity" evidence="14">
    <location>
        <begin position="823"/>
        <end position="836"/>
    </location>
</feature>
<evidence type="ECO:0000256" key="12">
    <source>
        <dbReference type="PROSITE-ProRule" id="PRU00134"/>
    </source>
</evidence>
<feature type="region of interest" description="Disordered" evidence="14">
    <location>
        <begin position="962"/>
        <end position="1208"/>
    </location>
</feature>
<evidence type="ECO:0000259" key="16">
    <source>
        <dbReference type="PROSITE" id="PS50812"/>
    </source>
</evidence>
<feature type="compositionally biased region" description="Pro residues" evidence="14">
    <location>
        <begin position="1028"/>
        <end position="1037"/>
    </location>
</feature>
<dbReference type="InterPro" id="IPR044075">
    <property type="entry name" value="PRKCBP1_PHD"/>
</dbReference>
<dbReference type="SUPFAM" id="SSF63748">
    <property type="entry name" value="Tudor/PWWP/MBT"/>
    <property type="match status" value="1"/>
</dbReference>
<feature type="region of interest" description="Disordered" evidence="14">
    <location>
        <begin position="1"/>
        <end position="116"/>
    </location>
</feature>
<dbReference type="Gene3D" id="3.30.40.10">
    <property type="entry name" value="Zinc/RING finger domain, C3HC4 (zinc finger)"/>
    <property type="match status" value="1"/>
</dbReference>
<evidence type="ECO:0000256" key="9">
    <source>
        <dbReference type="ARBA" id="ARBA00023117"/>
    </source>
</evidence>
<feature type="compositionally biased region" description="Low complexity" evidence="14">
    <location>
        <begin position="168"/>
        <end position="178"/>
    </location>
</feature>
<dbReference type="Gene3D" id="2.30.30.140">
    <property type="match status" value="1"/>
</dbReference>
<feature type="compositionally biased region" description="Pro residues" evidence="14">
    <location>
        <begin position="1174"/>
        <end position="1183"/>
    </location>
</feature>
<feature type="region of interest" description="Disordered" evidence="14">
    <location>
        <begin position="1725"/>
        <end position="1760"/>
    </location>
</feature>
<dbReference type="InterPro" id="IPR019787">
    <property type="entry name" value="Znf_PHD-finger"/>
</dbReference>
<feature type="compositionally biased region" description="Gly residues" evidence="14">
    <location>
        <begin position="1584"/>
        <end position="1596"/>
    </location>
</feature>
<protein>
    <submittedName>
        <fullName evidence="18">GL23991</fullName>
    </submittedName>
</protein>
<keyword evidence="11" id="KW-0539">Nucleus</keyword>
<feature type="compositionally biased region" description="Low complexity" evidence="14">
    <location>
        <begin position="895"/>
        <end position="904"/>
    </location>
</feature>
<dbReference type="Pfam" id="PF24324">
    <property type="entry name" value="MYND_ZMYND11_ZMYD8"/>
    <property type="match status" value="1"/>
</dbReference>
<feature type="region of interest" description="Disordered" evidence="14">
    <location>
        <begin position="785"/>
        <end position="847"/>
    </location>
</feature>
<evidence type="ECO:0000256" key="5">
    <source>
        <dbReference type="ARBA" id="ARBA00022771"/>
    </source>
</evidence>
<dbReference type="GO" id="GO:0005694">
    <property type="term" value="C:chromosome"/>
    <property type="evidence" value="ECO:0007669"/>
    <property type="project" value="UniProtKB-SubCell"/>
</dbReference>
<dbReference type="Gene3D" id="6.10.140.2220">
    <property type="match status" value="1"/>
</dbReference>
<evidence type="ECO:0000256" key="4">
    <source>
        <dbReference type="ARBA" id="ARBA00022723"/>
    </source>
</evidence>
<feature type="compositionally biased region" description="Basic and acidic residues" evidence="14">
    <location>
        <begin position="1"/>
        <end position="10"/>
    </location>
</feature>
<evidence type="ECO:0000259" key="15">
    <source>
        <dbReference type="PROSITE" id="PS50016"/>
    </source>
</evidence>
<dbReference type="EMBL" id="CH479179">
    <property type="protein sequence ID" value="EDW24168.1"/>
    <property type="molecule type" value="Genomic_DNA"/>
</dbReference>
<dbReference type="KEGG" id="dpe:6588174"/>
<dbReference type="Pfam" id="PF00855">
    <property type="entry name" value="PWWP"/>
    <property type="match status" value="1"/>
</dbReference>
<dbReference type="OMA" id="MPVQRFN"/>
<keyword evidence="13" id="KW-0175">Coiled coil</keyword>
<keyword evidence="10" id="KW-0804">Transcription</keyword>
<sequence>METDSSDSRDSVNSIPRPEFEALSAIDSPQPVLLLQADSHDMEPSMPHKRQKYVVSAPPGSAAGSSNSSNSSPSATLGPPLTMKLTKVPSQPHLQLQSDLSPLVSLPQKEGKTTKVPKEMLALQRSQMESEVLSHFVADGSKLKRRKSRFVTNQLMKRAQQDKERSSPKPSSRSSSRSRNSKRKKNQFMKRSKSIPNPSWDAEDTEWVERLATKVRQERGLSMVNDCGERVRGLDAEDSNSSSTVELSPSNLRSRSKTNSLSNSCSNEEHRPAKRANLRTENVDFAKKHSAFLNSIIHDPESEQNPNTSTEVDSDWINSSAGSMQDTDVSAFLDFINPKTTDKEPEPEDKAYERMMQIYTTPPRNGWDPFCWKCRKSGNLQACSKCLRSFHSYCVRPATTKFDYSWKCPECTLLDPAPKRLRRNDVSADLLSQLLGFALERMKQVRGLQKLRAPEDVLPETYKKFFVNPVSFATLSARIKNNAFCSVDEFLSEVKWMQHNALIMDSGDLKVEQPAKQLVKVCREETIEIDTCAECYLNANSSDEWFVKVCRQPHLLLWAKLKGFPYWPAKAMGADKGLVNVRFFGKHDRAHVPVKDCFLYSAQNPNMQTSRRMARDLVDCICEVEVHIEHIKRKIGSFHYAPYRTPYDPLEEQQQLENMMPGVYAAIDRDLEPANKTPLQFLIRKTAGDKLSIVKKTKAATESGNESDQSVSPVKKLPPPPPPPLSSQQLQGLGQATATVSGNEHVKQKSNNYEVIPRSAESLTDSRCKVLLKRKNLAAKAIPPADASVAGTEVAGKRRKHSISDTSGTSESSRREKHAARKQQMAELEQQQQANNPEEEEQDKKDESLFSELESEMHLKLPDSQIDTTPDPLGGLVDLVRRRQGVTITKISREQQQQQQQQQQAASSSDTTAPEAAKPPVAQQPRELERAEAKGLKRSEVERQQEQLIKKVIPFVEVKAEVLSEPEPEEEPPQVQETIAPDSTSPKLPKPAKEQQKAPAEKAQQQKAQKEPKEKVNPPQEPRITVPVPVPTPPPEPGEAQPAAPVPELVAIKEEVLSEEETESETHNSRHNLVAQAMPPPPSPQSQPQANRAEAVLTMREETPSVRYVGDTSIQKISHKQAATASKAMEAAPPKRRGVPYGPLPLSGQASTSPAHSPGHLPSVKPPGVYVVSKPPPPPPAPPNVRQKSDRPQPLTQPPPSPTTSSLLRSNMVVIPVEQASGCTLNSPMTIPVPPLRAVSKSTLQSSTFIPSIPIPPGPTSVQSSSASMPPPLAGLSMPQMGTSTSQAISMPPTMESGGLLANALNGLPTETMVSESRQNDSFVCAALNEMLLRSAPPKLVPRPCGPLQSDGSQFYPAHAGPVSQRLKDNAHKITDYFISVIEDTLSDLGGGDQNILQARITSLALENERLKQDYSRQLSEIKRNNEQMINEMRKALDQENKRVISEMRQQSTLERNHAVEETKKKQWCANCMREAQLYCCWNTSYCDYPCQQMHWQRHSATCGQASALGLGETIDLTPPPVSEPTRSRPKPTMATPIASHMATPMPVATSVPTPAPATSIAIPTPQLHRTASSAMPIPTASGSGTGSGSGSGGAFAGSAPKKWQTMMSLSGHPNQESLLKHPGPLLAGLPSGTYVRPVSVSATQPTSVSATASVSNVVNTTSLITPTPTSSVPHIATIISGPRNTVNTYSYGNRLATPQPMPMQHYNIPVPIAVTSNVQPYSVMAEQPPKPKSSARRGQNRSRNANSSNNTNNVNSTMGMHHNQVNQIHFQQ</sequence>
<feature type="compositionally biased region" description="Polar residues" evidence="14">
    <location>
        <begin position="88"/>
        <end position="100"/>
    </location>
</feature>
<feature type="domain" description="PWWP" evidence="16">
    <location>
        <begin position="553"/>
        <end position="603"/>
    </location>
</feature>
<name>B4G2X3_DROPE</name>
<dbReference type="Pfam" id="PF23460">
    <property type="entry name" value="ZMYND8_CC"/>
    <property type="match status" value="1"/>
</dbReference>
<keyword evidence="7" id="KW-0156">Chromatin regulator</keyword>
<feature type="compositionally biased region" description="Polar residues" evidence="14">
    <location>
        <begin position="1112"/>
        <end position="1124"/>
    </location>
</feature>
<dbReference type="InterPro" id="IPR056987">
    <property type="entry name" value="ZMYND8_CC"/>
</dbReference>
<dbReference type="GO" id="GO:0008270">
    <property type="term" value="F:zinc ion binding"/>
    <property type="evidence" value="ECO:0007669"/>
    <property type="project" value="UniProtKB-KW"/>
</dbReference>
<dbReference type="InterPro" id="IPR036427">
    <property type="entry name" value="Bromodomain-like_sf"/>
</dbReference>
<dbReference type="InterPro" id="IPR000313">
    <property type="entry name" value="PWWP_dom"/>
</dbReference>
<feature type="coiled-coil region" evidence="13">
    <location>
        <begin position="1394"/>
        <end position="1443"/>
    </location>
</feature>
<evidence type="ECO:0000256" key="10">
    <source>
        <dbReference type="ARBA" id="ARBA00023163"/>
    </source>
</evidence>
<comment type="subcellular location">
    <subcellularLocation>
        <location evidence="2">Chromosome</location>
    </subcellularLocation>
    <subcellularLocation>
        <location evidence="1">Nucleus</location>
    </subcellularLocation>
</comment>
<dbReference type="FunFam" id="6.10.140.2220:FF:000002">
    <property type="entry name" value="Protein kinase C-binding protein 1 isoform C"/>
    <property type="match status" value="1"/>
</dbReference>
<dbReference type="SUPFAM" id="SSF57903">
    <property type="entry name" value="FYVE/PHD zinc finger"/>
    <property type="match status" value="1"/>
</dbReference>
<dbReference type="SUPFAM" id="SSF144232">
    <property type="entry name" value="HIT/MYND zinc finger-like"/>
    <property type="match status" value="1"/>
</dbReference>
<evidence type="ECO:0000256" key="8">
    <source>
        <dbReference type="ARBA" id="ARBA00023015"/>
    </source>
</evidence>
<evidence type="ECO:0000256" key="1">
    <source>
        <dbReference type="ARBA" id="ARBA00004123"/>
    </source>
</evidence>
<dbReference type="GO" id="GO:0005737">
    <property type="term" value="C:cytoplasm"/>
    <property type="evidence" value="ECO:0007669"/>
    <property type="project" value="TreeGrafter"/>
</dbReference>
<evidence type="ECO:0000256" key="7">
    <source>
        <dbReference type="ARBA" id="ARBA00022853"/>
    </source>
</evidence>
<feature type="region of interest" description="Disordered" evidence="14">
    <location>
        <begin position="1250"/>
        <end position="1270"/>
    </location>
</feature>
<dbReference type="PANTHER" id="PTHR46453">
    <property type="entry name" value="PROTEIN KINASE C-BINDING PROTEIN 1"/>
    <property type="match status" value="1"/>
</dbReference>
<feature type="compositionally biased region" description="Low complexity" evidence="14">
    <location>
        <begin position="1742"/>
        <end position="1757"/>
    </location>
</feature>
<keyword evidence="9" id="KW-0103">Bromodomain</keyword>
<dbReference type="InterPro" id="IPR013083">
    <property type="entry name" value="Znf_RING/FYVE/PHD"/>
</dbReference>
<keyword evidence="19" id="KW-1185">Reference proteome</keyword>
<feature type="compositionally biased region" description="Basic and acidic residues" evidence="14">
    <location>
        <begin position="926"/>
        <end position="945"/>
    </location>
</feature>